<dbReference type="PROSITE" id="PS51257">
    <property type="entry name" value="PROKAR_LIPOPROTEIN"/>
    <property type="match status" value="1"/>
</dbReference>
<evidence type="ECO:0000313" key="2">
    <source>
        <dbReference type="EMBL" id="MBE1565020.1"/>
    </source>
</evidence>
<proteinExistence type="predicted"/>
<keyword evidence="1" id="KW-0732">Signal</keyword>
<dbReference type="EMBL" id="JADBEF010000001">
    <property type="protein sequence ID" value="MBE1565020.1"/>
    <property type="molecule type" value="Genomic_DNA"/>
</dbReference>
<protein>
    <recommendedName>
        <fullName evidence="4">Lipoprotein</fullName>
    </recommendedName>
</protein>
<sequence length="427" mass="46938">MRLPPLLLSAVLALSACTASAGTDLAPLEAQLEPVPWEGGPGYYERFPAAAKAGWTKPSFFPVGVWYASVRTQADVDQDQAAGINTYVELTGDSDPRLVRRNRMSALLGRPLPGHGEETVGWLVGTEADMWGGPGEGRWTGGTSFDRPACVPRSDRCGYTAMKTLADRLPDDDRMRYATFGKGVMYWHSSEQAAAFVNDYTDAVSTSLYWYTDHAACDEVERFMHLLASQCRLAANYGATIARQRALDERDDRLQPIYAIVELGQPRAEDGRAITPEQVSGAVMSSLIHEARGVVYLDHSAGRACRTLSLLRAPCGARMRAAVTALNRRIRDLAPVLNTQSYRYGDVRGVDTMLKRHDGHAYLFAMPERGASMGPRTFTIPANLSTAREVEVLFEDRKLSLGADGRFTDSFDSEGAYHIYKIRLGEA</sequence>
<evidence type="ECO:0000313" key="3">
    <source>
        <dbReference type="Proteomes" id="UP000661607"/>
    </source>
</evidence>
<keyword evidence="3" id="KW-1185">Reference proteome</keyword>
<feature type="signal peptide" evidence="1">
    <location>
        <begin position="1"/>
        <end position="21"/>
    </location>
</feature>
<evidence type="ECO:0008006" key="4">
    <source>
        <dbReference type="Google" id="ProtNLM"/>
    </source>
</evidence>
<name>A0ABR9KTG4_9ACTN</name>
<feature type="chain" id="PRO_5045171001" description="Lipoprotein" evidence="1">
    <location>
        <begin position="22"/>
        <end position="427"/>
    </location>
</feature>
<evidence type="ECO:0000256" key="1">
    <source>
        <dbReference type="SAM" id="SignalP"/>
    </source>
</evidence>
<comment type="caution">
    <text evidence="2">The sequence shown here is derived from an EMBL/GenBank/DDBJ whole genome shotgun (WGS) entry which is preliminary data.</text>
</comment>
<organism evidence="2 3">
    <name type="scientific">Nonomuraea africana</name>
    <dbReference type="NCBI Taxonomy" id="46171"/>
    <lineage>
        <taxon>Bacteria</taxon>
        <taxon>Bacillati</taxon>
        <taxon>Actinomycetota</taxon>
        <taxon>Actinomycetes</taxon>
        <taxon>Streptosporangiales</taxon>
        <taxon>Streptosporangiaceae</taxon>
        <taxon>Nonomuraea</taxon>
    </lineage>
</organism>
<accession>A0ABR9KTG4</accession>
<gene>
    <name evidence="2" type="ORF">H4W81_007799</name>
</gene>
<reference evidence="2 3" key="1">
    <citation type="submission" date="2020-10" db="EMBL/GenBank/DDBJ databases">
        <title>Sequencing the genomes of 1000 actinobacteria strains.</title>
        <authorList>
            <person name="Klenk H.-P."/>
        </authorList>
    </citation>
    <scope>NUCLEOTIDE SEQUENCE [LARGE SCALE GENOMIC DNA]</scope>
    <source>
        <strain evidence="2 3">DSM 43748</strain>
    </source>
</reference>
<dbReference type="Proteomes" id="UP000661607">
    <property type="component" value="Unassembled WGS sequence"/>
</dbReference>
<dbReference type="RefSeq" id="WP_192779304.1">
    <property type="nucleotide sequence ID" value="NZ_BAAASY010000018.1"/>
</dbReference>